<sequence>MPKKEREFTVPKKGTGRPDFTQKIEDITRGYVYGQFKPGLNERWKIFLAPFPVEVPLGAGKSSKFLDIETNLPTPYTSPVGWYLRFASAKSTFDQAVRVELIMGQKLIYPLPKITFLPPVQDVFARNE</sequence>
<evidence type="ECO:0000313" key="1">
    <source>
        <dbReference type="EMBL" id="GAI22871.1"/>
    </source>
</evidence>
<gene>
    <name evidence="1" type="ORF">S06H3_35425</name>
</gene>
<comment type="caution">
    <text evidence="1">The sequence shown here is derived from an EMBL/GenBank/DDBJ whole genome shotgun (WGS) entry which is preliminary data.</text>
</comment>
<accession>X1MXV2</accession>
<protein>
    <submittedName>
        <fullName evidence="1">Uncharacterized protein</fullName>
    </submittedName>
</protein>
<dbReference type="AlphaFoldDB" id="X1MXV2"/>
<reference evidence="1" key="1">
    <citation type="journal article" date="2014" name="Front. Microbiol.">
        <title>High frequency of phylogenetically diverse reductive dehalogenase-homologous genes in deep subseafloor sedimentary metagenomes.</title>
        <authorList>
            <person name="Kawai M."/>
            <person name="Futagami T."/>
            <person name="Toyoda A."/>
            <person name="Takaki Y."/>
            <person name="Nishi S."/>
            <person name="Hori S."/>
            <person name="Arai W."/>
            <person name="Tsubouchi T."/>
            <person name="Morono Y."/>
            <person name="Uchiyama I."/>
            <person name="Ito T."/>
            <person name="Fujiyama A."/>
            <person name="Inagaki F."/>
            <person name="Takami H."/>
        </authorList>
    </citation>
    <scope>NUCLEOTIDE SEQUENCE</scope>
    <source>
        <strain evidence="1">Expedition CK06-06</strain>
    </source>
</reference>
<proteinExistence type="predicted"/>
<dbReference type="EMBL" id="BARV01021370">
    <property type="protein sequence ID" value="GAI22871.1"/>
    <property type="molecule type" value="Genomic_DNA"/>
</dbReference>
<name>X1MXV2_9ZZZZ</name>
<organism evidence="1">
    <name type="scientific">marine sediment metagenome</name>
    <dbReference type="NCBI Taxonomy" id="412755"/>
    <lineage>
        <taxon>unclassified sequences</taxon>
        <taxon>metagenomes</taxon>
        <taxon>ecological metagenomes</taxon>
    </lineage>
</organism>